<feature type="transmembrane region" description="Helical" evidence="1">
    <location>
        <begin position="170"/>
        <end position="198"/>
    </location>
</feature>
<feature type="transmembrane region" description="Helical" evidence="1">
    <location>
        <begin position="204"/>
        <end position="224"/>
    </location>
</feature>
<evidence type="ECO:0000256" key="1">
    <source>
        <dbReference type="SAM" id="Phobius"/>
    </source>
</evidence>
<reference evidence="4" key="1">
    <citation type="submission" date="2017-09" db="EMBL/GenBank/DDBJ databases">
        <title>Depth-based differentiation of microbial function through sediment-hosted aquifers and enrichment of novel symbionts in the deep terrestrial subsurface.</title>
        <authorList>
            <person name="Probst A.J."/>
            <person name="Ladd B."/>
            <person name="Jarett J.K."/>
            <person name="Geller-Mcgrath D.E."/>
            <person name="Sieber C.M.K."/>
            <person name="Emerson J.B."/>
            <person name="Anantharaman K."/>
            <person name="Thomas B.C."/>
            <person name="Malmstrom R."/>
            <person name="Stieglmeier M."/>
            <person name="Klingl A."/>
            <person name="Woyke T."/>
            <person name="Ryan C.M."/>
            <person name="Banfield J.F."/>
        </authorList>
    </citation>
    <scope>NUCLEOTIDE SEQUENCE [LARGE SCALE GENOMIC DNA]</scope>
</reference>
<feature type="transmembrane region" description="Helical" evidence="1">
    <location>
        <begin position="62"/>
        <end position="84"/>
    </location>
</feature>
<evidence type="ECO:0000313" key="4">
    <source>
        <dbReference type="Proteomes" id="UP000229631"/>
    </source>
</evidence>
<feature type="transmembrane region" description="Helical" evidence="1">
    <location>
        <begin position="236"/>
        <end position="258"/>
    </location>
</feature>
<protein>
    <recommendedName>
        <fullName evidence="2">Glycosyltransferase RgtA/B/C/D-like domain-containing protein</fullName>
    </recommendedName>
</protein>
<feature type="transmembrane region" description="Helical" evidence="1">
    <location>
        <begin position="270"/>
        <end position="293"/>
    </location>
</feature>
<sequence length="473" mass="54499">MKKIISSFLAQNGCLLLILVIGAGLRFYRLPEMASFDFDQEYASNFAYSVLRQFPIQMIGQGLSVQGLFMGPWYFYFLVPFYAVYGLHPLGGAVGSVILGLITIIAFYYFGSKLFGRPAGLIAAFFQAVLFRNLVNDWSITPAFSCGLAVIITWYYLYKYWQGETKQLPLLGFIFGLFTSFHPILFPFYLVFLTLFIYKRIFPSFKIFLLTIVAFISPLVPLIAFEYFHRFTEVKLLLEIFTSAKMISGGSSIFSKLADFSLIILGDPQYILGLKFFPGYLLSTIILSILLLFTVKKIHVWKENFHLWAIITTFLIFIFYYSFFPIPVISYYLSAPVTLLVFYLAGILGYLTTNKFLRIFVIIFLFFLAFINIKTLIFERWFNPSLITLSHKDEIVKVIREKQPKEKDFFVSYISSPGWNFGFNYFFKIYGIIPKDKAVNDYIYTIVIPKELSPDSINFSSGNIGLILPKSMQ</sequence>
<gene>
    <name evidence="3" type="ORF">COS54_03340</name>
</gene>
<dbReference type="Pfam" id="PF13231">
    <property type="entry name" value="PMT_2"/>
    <property type="match status" value="1"/>
</dbReference>
<comment type="caution">
    <text evidence="3">The sequence shown here is derived from an EMBL/GenBank/DDBJ whole genome shotgun (WGS) entry which is preliminary data.</text>
</comment>
<feature type="transmembrane region" description="Helical" evidence="1">
    <location>
        <begin position="6"/>
        <end position="28"/>
    </location>
</feature>
<keyword evidence="1" id="KW-0812">Transmembrane</keyword>
<feature type="domain" description="Glycosyltransferase RgtA/B/C/D-like" evidence="2">
    <location>
        <begin position="72"/>
        <end position="220"/>
    </location>
</feature>
<dbReference type="AlphaFoldDB" id="A0A2M7BAV7"/>
<feature type="transmembrane region" description="Helical" evidence="1">
    <location>
        <begin position="329"/>
        <end position="352"/>
    </location>
</feature>
<dbReference type="Proteomes" id="UP000229631">
    <property type="component" value="Unassembled WGS sequence"/>
</dbReference>
<feature type="transmembrane region" description="Helical" evidence="1">
    <location>
        <begin position="90"/>
        <end position="111"/>
    </location>
</feature>
<keyword evidence="1" id="KW-1133">Transmembrane helix</keyword>
<proteinExistence type="predicted"/>
<feature type="transmembrane region" description="Helical" evidence="1">
    <location>
        <begin position="305"/>
        <end position="323"/>
    </location>
</feature>
<keyword evidence="1" id="KW-0472">Membrane</keyword>
<dbReference type="EMBL" id="PEVC01000059">
    <property type="protein sequence ID" value="PIV00241.1"/>
    <property type="molecule type" value="Genomic_DNA"/>
</dbReference>
<evidence type="ECO:0000313" key="3">
    <source>
        <dbReference type="EMBL" id="PIV00241.1"/>
    </source>
</evidence>
<name>A0A2M7BAV7_9BACT</name>
<evidence type="ECO:0000259" key="2">
    <source>
        <dbReference type="Pfam" id="PF13231"/>
    </source>
</evidence>
<dbReference type="InterPro" id="IPR038731">
    <property type="entry name" value="RgtA/B/C-like"/>
</dbReference>
<accession>A0A2M7BAV7</accession>
<feature type="transmembrane region" description="Helical" evidence="1">
    <location>
        <begin position="359"/>
        <end position="378"/>
    </location>
</feature>
<organism evidence="3 4">
    <name type="scientific">Candidatus Shapirobacteria bacterium CG03_land_8_20_14_0_80_39_12</name>
    <dbReference type="NCBI Taxonomy" id="1974879"/>
    <lineage>
        <taxon>Bacteria</taxon>
        <taxon>Candidatus Shapironibacteriota</taxon>
    </lineage>
</organism>
<feature type="transmembrane region" description="Helical" evidence="1">
    <location>
        <begin position="140"/>
        <end position="158"/>
    </location>
</feature>